<evidence type="ECO:0000313" key="2">
    <source>
        <dbReference type="Proteomes" id="UP001497623"/>
    </source>
</evidence>
<dbReference type="PANTHER" id="PTHR38566">
    <property type="entry name" value="RNA_LIG_T4_1 DOMAIN-CONTAINING PROTEIN"/>
    <property type="match status" value="1"/>
</dbReference>
<sequence length="438" mass="49910">MTVSTEHTPTSPSSQSMIALENQLPCDQLLLVIKSLFSTTYNNDLPSSLELSLNDMTKRASSSNVLSKKLYDFSMEKLKQKMVRVVDQGIPDGIFPNHITGKLYDIKVGGSGPDDKMYNNNADLRKFVPRGTTIMTINGIDSEESLDVVLYANRKFTGGVGDEDETQPESNDIWRKYCLDNPDEADKVVAMEKMNGEAAHFSGRFIDDKFYIITGSKNVHMLIGCEEDIEKYEGIRYSNAKVIASALWKHLSQMEEKHRQILFSLLHHTKGTVVCEILLPDNHHIVNLSDVKEPSLHVLTFTPNVSDDADISLTALPPHHWLDCMSALGFTVAPYEIVDRKDVDSFIKKSRNEVNTEGHVLYYMKNSNGYENTIGMAKTKTVWYVLLRALREKVVFAFTTAKKRHSWSLEERINATHKRFREIQNWLKFSNEYLAEWN</sequence>
<protein>
    <submittedName>
        <fullName evidence="1">Uncharacterized protein</fullName>
    </submittedName>
</protein>
<organism evidence="1 2">
    <name type="scientific">Meganyctiphanes norvegica</name>
    <name type="common">Northern krill</name>
    <name type="synonym">Thysanopoda norvegica</name>
    <dbReference type="NCBI Taxonomy" id="48144"/>
    <lineage>
        <taxon>Eukaryota</taxon>
        <taxon>Metazoa</taxon>
        <taxon>Ecdysozoa</taxon>
        <taxon>Arthropoda</taxon>
        <taxon>Crustacea</taxon>
        <taxon>Multicrustacea</taxon>
        <taxon>Malacostraca</taxon>
        <taxon>Eumalacostraca</taxon>
        <taxon>Eucarida</taxon>
        <taxon>Euphausiacea</taxon>
        <taxon>Euphausiidae</taxon>
        <taxon>Meganyctiphanes</taxon>
    </lineage>
</organism>
<comment type="caution">
    <text evidence="1">The sequence shown here is derived from an EMBL/GenBank/DDBJ whole genome shotgun (WGS) entry which is preliminary data.</text>
</comment>
<gene>
    <name evidence="1" type="ORF">MNOR_LOCUS18457</name>
</gene>
<proteinExistence type="predicted"/>
<dbReference type="Proteomes" id="UP001497623">
    <property type="component" value="Unassembled WGS sequence"/>
</dbReference>
<dbReference type="EMBL" id="CAXKWB010013212">
    <property type="protein sequence ID" value="CAL4106989.1"/>
    <property type="molecule type" value="Genomic_DNA"/>
</dbReference>
<dbReference type="AlphaFoldDB" id="A0AAV2QYB0"/>
<keyword evidence="2" id="KW-1185">Reference proteome</keyword>
<accession>A0AAV2QYB0</accession>
<name>A0AAV2QYB0_MEGNR</name>
<dbReference type="PANTHER" id="PTHR38566:SF1">
    <property type="entry name" value="CHROMOSOME UNDETERMINED SCAFFOLD_18, WHOLE GENOME SHOTGUN SEQUENCE"/>
    <property type="match status" value="1"/>
</dbReference>
<reference evidence="1 2" key="1">
    <citation type="submission" date="2024-05" db="EMBL/GenBank/DDBJ databases">
        <authorList>
            <person name="Wallberg A."/>
        </authorList>
    </citation>
    <scope>NUCLEOTIDE SEQUENCE [LARGE SCALE GENOMIC DNA]</scope>
</reference>
<feature type="non-terminal residue" evidence="1">
    <location>
        <position position="438"/>
    </location>
</feature>
<evidence type="ECO:0000313" key="1">
    <source>
        <dbReference type="EMBL" id="CAL4106989.1"/>
    </source>
</evidence>